<accession>A0A556QNA6</accession>
<dbReference type="SMART" id="SM00448">
    <property type="entry name" value="REC"/>
    <property type="match status" value="3"/>
</dbReference>
<evidence type="ECO:0000256" key="2">
    <source>
        <dbReference type="ARBA" id="ARBA00012438"/>
    </source>
</evidence>
<dbReference type="CDD" id="cd00082">
    <property type="entry name" value="HisKA"/>
    <property type="match status" value="1"/>
</dbReference>
<organism evidence="13 14">
    <name type="scientific">Rariglobus hedericola</name>
    <dbReference type="NCBI Taxonomy" id="2597822"/>
    <lineage>
        <taxon>Bacteria</taxon>
        <taxon>Pseudomonadati</taxon>
        <taxon>Verrucomicrobiota</taxon>
        <taxon>Opitutia</taxon>
        <taxon>Opitutales</taxon>
        <taxon>Opitutaceae</taxon>
        <taxon>Rariglobus</taxon>
    </lineage>
</organism>
<dbReference type="InterPro" id="IPR007891">
    <property type="entry name" value="CHASE3"/>
</dbReference>
<dbReference type="SUPFAM" id="SSF55781">
    <property type="entry name" value="GAF domain-like"/>
    <property type="match status" value="1"/>
</dbReference>
<dbReference type="InterPro" id="IPR036890">
    <property type="entry name" value="HATPase_C_sf"/>
</dbReference>
<dbReference type="SMART" id="SM00387">
    <property type="entry name" value="HATPase_c"/>
    <property type="match status" value="1"/>
</dbReference>
<dbReference type="InterPro" id="IPR011006">
    <property type="entry name" value="CheY-like_superfamily"/>
</dbReference>
<feature type="domain" description="Response regulatory" evidence="12">
    <location>
        <begin position="766"/>
        <end position="879"/>
    </location>
</feature>
<dbReference type="InterPro" id="IPR001789">
    <property type="entry name" value="Sig_transdc_resp-reg_receiver"/>
</dbReference>
<dbReference type="Pfam" id="PF13185">
    <property type="entry name" value="GAF_2"/>
    <property type="match status" value="1"/>
</dbReference>
<evidence type="ECO:0000256" key="7">
    <source>
        <dbReference type="PROSITE-ProRule" id="PRU00169"/>
    </source>
</evidence>
<dbReference type="SMART" id="SM00065">
    <property type="entry name" value="GAF"/>
    <property type="match status" value="1"/>
</dbReference>
<dbReference type="InterPro" id="IPR003018">
    <property type="entry name" value="GAF"/>
</dbReference>
<dbReference type="OrthoDB" id="9790669at2"/>
<dbReference type="Pfam" id="PF00512">
    <property type="entry name" value="HisKA"/>
    <property type="match status" value="1"/>
</dbReference>
<dbReference type="CDD" id="cd17546">
    <property type="entry name" value="REC_hyHK_CKI1_RcsC-like"/>
    <property type="match status" value="1"/>
</dbReference>
<comment type="caution">
    <text evidence="13">The sequence shown here is derived from an EMBL/GenBank/DDBJ whole genome shotgun (WGS) entry which is preliminary data.</text>
</comment>
<protein>
    <recommendedName>
        <fullName evidence="2">histidine kinase</fullName>
        <ecNumber evidence="2">2.7.13.3</ecNumber>
    </recommendedName>
</protein>
<dbReference type="Gene3D" id="1.10.287.130">
    <property type="match status" value="1"/>
</dbReference>
<feature type="domain" description="Response regulatory" evidence="12">
    <location>
        <begin position="888"/>
        <end position="1004"/>
    </location>
</feature>
<dbReference type="FunFam" id="3.30.565.10:FF:000010">
    <property type="entry name" value="Sensor histidine kinase RcsC"/>
    <property type="match status" value="1"/>
</dbReference>
<evidence type="ECO:0000256" key="3">
    <source>
        <dbReference type="ARBA" id="ARBA00022553"/>
    </source>
</evidence>
<keyword evidence="10" id="KW-0472">Membrane</keyword>
<dbReference type="Proteomes" id="UP000315648">
    <property type="component" value="Unassembled WGS sequence"/>
</dbReference>
<dbReference type="SMART" id="SM00388">
    <property type="entry name" value="HisKA"/>
    <property type="match status" value="1"/>
</dbReference>
<evidence type="ECO:0000259" key="12">
    <source>
        <dbReference type="PROSITE" id="PS50110"/>
    </source>
</evidence>
<keyword evidence="5" id="KW-0418">Kinase</keyword>
<dbReference type="Gene3D" id="3.30.450.40">
    <property type="match status" value="1"/>
</dbReference>
<comment type="catalytic activity">
    <reaction evidence="1">
        <text>ATP + protein L-histidine = ADP + protein N-phospho-L-histidine.</text>
        <dbReference type="EC" id="2.7.13.3"/>
    </reaction>
</comment>
<feature type="compositionally biased region" description="Polar residues" evidence="9">
    <location>
        <begin position="1"/>
        <end position="16"/>
    </location>
</feature>
<dbReference type="RefSeq" id="WP_144228467.1">
    <property type="nucleotide sequence ID" value="NZ_CBCRVV010000001.1"/>
</dbReference>
<dbReference type="Pfam" id="PF05227">
    <property type="entry name" value="CHASE3"/>
    <property type="match status" value="1"/>
</dbReference>
<dbReference type="Pfam" id="PF00072">
    <property type="entry name" value="Response_reg"/>
    <property type="match status" value="3"/>
</dbReference>
<feature type="transmembrane region" description="Helical" evidence="10">
    <location>
        <begin position="29"/>
        <end position="52"/>
    </location>
</feature>
<dbReference type="PROSITE" id="PS50110">
    <property type="entry name" value="RESPONSE_REGULATORY"/>
    <property type="match status" value="3"/>
</dbReference>
<evidence type="ECO:0000256" key="9">
    <source>
        <dbReference type="SAM" id="MobiDB-lite"/>
    </source>
</evidence>
<dbReference type="InterPro" id="IPR003661">
    <property type="entry name" value="HisK_dim/P_dom"/>
</dbReference>
<dbReference type="InterPro" id="IPR036097">
    <property type="entry name" value="HisK_dim/P_sf"/>
</dbReference>
<feature type="modified residue" description="4-aspartylphosphate" evidence="7">
    <location>
        <position position="815"/>
    </location>
</feature>
<feature type="modified residue" description="4-aspartylphosphate" evidence="7">
    <location>
        <position position="937"/>
    </location>
</feature>
<evidence type="ECO:0000313" key="14">
    <source>
        <dbReference type="Proteomes" id="UP000315648"/>
    </source>
</evidence>
<dbReference type="PANTHER" id="PTHR45339:SF1">
    <property type="entry name" value="HYBRID SIGNAL TRANSDUCTION HISTIDINE KINASE J"/>
    <property type="match status" value="1"/>
</dbReference>
<evidence type="ECO:0000259" key="11">
    <source>
        <dbReference type="PROSITE" id="PS50109"/>
    </source>
</evidence>
<evidence type="ECO:0000256" key="5">
    <source>
        <dbReference type="ARBA" id="ARBA00022777"/>
    </source>
</evidence>
<dbReference type="InterPro" id="IPR029016">
    <property type="entry name" value="GAF-like_dom_sf"/>
</dbReference>
<dbReference type="GO" id="GO:0000155">
    <property type="term" value="F:phosphorelay sensor kinase activity"/>
    <property type="evidence" value="ECO:0007669"/>
    <property type="project" value="InterPro"/>
</dbReference>
<keyword evidence="10" id="KW-1133">Transmembrane helix</keyword>
<evidence type="ECO:0000256" key="6">
    <source>
        <dbReference type="ARBA" id="ARBA00023012"/>
    </source>
</evidence>
<dbReference type="PROSITE" id="PS50109">
    <property type="entry name" value="HIS_KIN"/>
    <property type="match status" value="1"/>
</dbReference>
<dbReference type="CDD" id="cd16922">
    <property type="entry name" value="HATPase_EvgS-ArcB-TorS-like"/>
    <property type="match status" value="1"/>
</dbReference>
<dbReference type="CDD" id="cd19410">
    <property type="entry name" value="HK9-like_sensor"/>
    <property type="match status" value="1"/>
</dbReference>
<feature type="transmembrane region" description="Helical" evidence="10">
    <location>
        <begin position="204"/>
        <end position="228"/>
    </location>
</feature>
<proteinExistence type="predicted"/>
<keyword evidence="10" id="KW-0812">Transmembrane</keyword>
<dbReference type="CDD" id="cd00156">
    <property type="entry name" value="REC"/>
    <property type="match status" value="1"/>
</dbReference>
<evidence type="ECO:0000256" key="4">
    <source>
        <dbReference type="ARBA" id="ARBA00022679"/>
    </source>
</evidence>
<feature type="coiled-coil region" evidence="8">
    <location>
        <begin position="390"/>
        <end position="484"/>
    </location>
</feature>
<dbReference type="EC" id="2.7.13.3" evidence="2"/>
<dbReference type="Gene3D" id="3.30.565.10">
    <property type="entry name" value="Histidine kinase-like ATPase, C-terminal domain"/>
    <property type="match status" value="1"/>
</dbReference>
<keyword evidence="3 7" id="KW-0597">Phosphoprotein</keyword>
<feature type="domain" description="Histidine kinase" evidence="11">
    <location>
        <begin position="494"/>
        <end position="714"/>
    </location>
</feature>
<dbReference type="SUPFAM" id="SSF47384">
    <property type="entry name" value="Homodimeric domain of signal transducing histidine kinase"/>
    <property type="match status" value="1"/>
</dbReference>
<dbReference type="InterPro" id="IPR003594">
    <property type="entry name" value="HATPase_dom"/>
</dbReference>
<dbReference type="InterPro" id="IPR005467">
    <property type="entry name" value="His_kinase_dom"/>
</dbReference>
<keyword evidence="14" id="KW-1185">Reference proteome</keyword>
<evidence type="ECO:0000313" key="13">
    <source>
        <dbReference type="EMBL" id="TSJ78126.1"/>
    </source>
</evidence>
<feature type="region of interest" description="Disordered" evidence="9">
    <location>
        <begin position="1"/>
        <end position="21"/>
    </location>
</feature>
<sequence>MSAGISNQSQSASGRTSGLAPHHRHSRSVLPLMVGFAVVMFFFLTSSIVGYFKIQTLRDTSQTVAHTHEVIVALGDLLALVTDAETGQRGYLLTTDAQYLVPYNVALGNIDTRIGELERLIADNPDQQSILPIIKSNISVKLAELAETIETQRSRGANASLTLVRSDRGKNAMDSLRQNVGRMIGVERSLRNQRLVDADAAFKTAVWSTVSVSLVGLILASVITWVLLRAERAKQRQEWIQSGQLRLAEQMIGEQRLNQLAESALLFLSDYLGAQAAAMYVENGDSFQRLATYALPETANIPQRIKLGEGLLGQVARDGKSAVVKDVPDGYLTIGSSLGQRPPRHLLIVPATVDGEVNAVMEFGFFHAIPEHGVELLARLGESIGVAVRSAQYRAQVQELLEETQAQSEEVQAQSEELRVSNEELEEQTRALKESQVTLEEQQATLEQTNAQLELQAKVLAKQKEDLHRAAATLEKQARTVEQASRYKSEFLANMSHELRTPLNSSLILAKLLSDNKAGNLTAEQVKYAQTIQSAGNDLLGLINEVLDLSKVESGHIEVLPEPVDIKRLAESLRALFETTATQKGVAFRIEVAPKLPASLVTDSQRLEQVLKNLLSNAIKFTERGEVTFAIDRAIDGRLAFSVRDTGIGIPPEQQHIIFEPFRQGDGTTNRKYGGTGLGLSISRELVRLLGGEIQLTSEAGKGSVFTVLLPEVYIGATAAPSPEETSGAPATVSSVHTPAAQPHFADAPVRRIPDDRERLTGSSRFILIVEDDESFVDIVVDLAHEMSFQCLVASTAEEALTLTRQYQPSAVVLDLGLPDNSGLFVLERLKQDARTRHIPVHVVSASDYTDKALSMGAIGYMLKPVKREQLENAFKRLEMRLTQKLQRVLIVEDNEVQLDSMRLLLGSGGVQTVGAKTAAECLEQLKATTFDCMVLDLTLPDASGFSLLETLSANEDYSFPPVIVYTARELSGAEEQRLRKYSKSIIIKGAKSPERLLDEVTLFLHQVVSDLPEEKQVMLEKVRGRDDTLEDKRILLVEDDVRNVFALTSLFEPYGVKLTIARNGREALDALEKSGTGGATGVDLVLMDLMMPEMDGMTAMREIRKRPEWKKLPIIALTAKAMRNDREQSLDAGANDYLAKPLDVEKLLSLVRVWMPR</sequence>
<dbReference type="EMBL" id="VMBG01000001">
    <property type="protein sequence ID" value="TSJ78126.1"/>
    <property type="molecule type" value="Genomic_DNA"/>
</dbReference>
<dbReference type="SUPFAM" id="SSF55874">
    <property type="entry name" value="ATPase domain of HSP90 chaperone/DNA topoisomerase II/histidine kinase"/>
    <property type="match status" value="1"/>
</dbReference>
<feature type="region of interest" description="Disordered" evidence="9">
    <location>
        <begin position="720"/>
        <end position="754"/>
    </location>
</feature>
<evidence type="ECO:0000256" key="1">
    <source>
        <dbReference type="ARBA" id="ARBA00000085"/>
    </source>
</evidence>
<evidence type="ECO:0000256" key="10">
    <source>
        <dbReference type="SAM" id="Phobius"/>
    </source>
</evidence>
<reference evidence="13 14" key="1">
    <citation type="submission" date="2019-07" db="EMBL/GenBank/DDBJ databases">
        <title>Description of 53C-WASEF.</title>
        <authorList>
            <person name="Pitt A."/>
            <person name="Hahn M.W."/>
        </authorList>
    </citation>
    <scope>NUCLEOTIDE SEQUENCE [LARGE SCALE GENOMIC DNA]</scope>
    <source>
        <strain evidence="13 14">53C-WASEF</strain>
    </source>
</reference>
<dbReference type="AlphaFoldDB" id="A0A556QNA6"/>
<dbReference type="Pfam" id="PF02518">
    <property type="entry name" value="HATPase_c"/>
    <property type="match status" value="1"/>
</dbReference>
<keyword evidence="8" id="KW-0175">Coiled coil</keyword>
<dbReference type="Gene3D" id="3.40.50.2300">
    <property type="match status" value="3"/>
</dbReference>
<dbReference type="SUPFAM" id="SSF52172">
    <property type="entry name" value="CheY-like"/>
    <property type="match status" value="3"/>
</dbReference>
<keyword evidence="6" id="KW-0902">Two-component regulatory system</keyword>
<feature type="modified residue" description="4-aspartylphosphate" evidence="7">
    <location>
        <position position="1089"/>
    </location>
</feature>
<dbReference type="PRINTS" id="PR00344">
    <property type="entry name" value="BCTRLSENSOR"/>
</dbReference>
<evidence type="ECO:0000256" key="8">
    <source>
        <dbReference type="SAM" id="Coils"/>
    </source>
</evidence>
<dbReference type="InterPro" id="IPR004358">
    <property type="entry name" value="Sig_transdc_His_kin-like_C"/>
</dbReference>
<name>A0A556QNA6_9BACT</name>
<gene>
    <name evidence="13" type="ORF">FPL22_02110</name>
</gene>
<dbReference type="PANTHER" id="PTHR45339">
    <property type="entry name" value="HYBRID SIGNAL TRANSDUCTION HISTIDINE KINASE J"/>
    <property type="match status" value="1"/>
</dbReference>
<keyword evidence="4" id="KW-0808">Transferase</keyword>
<feature type="domain" description="Response regulatory" evidence="12">
    <location>
        <begin position="1034"/>
        <end position="1156"/>
    </location>
</feature>